<reference evidence="2" key="1">
    <citation type="submission" date="2016-10" db="EMBL/GenBank/DDBJ databases">
        <authorList>
            <person name="Varghese N."/>
            <person name="Submissions S."/>
        </authorList>
    </citation>
    <scope>NUCLEOTIDE SEQUENCE [LARGE SCALE GENOMIC DNA]</scope>
    <source>
        <strain evidence="2">DSM 22900</strain>
    </source>
</reference>
<dbReference type="AlphaFoldDB" id="A0A1I1IE71"/>
<proteinExistence type="predicted"/>
<sequence length="71" mass="8346">MSSNVRVLEELSKTGLLNHYIITSHLEVCMFYTNRAIDEFGVFFINRWFIDCCDISDGWIEQVFFARCSNV</sequence>
<evidence type="ECO:0000313" key="2">
    <source>
        <dbReference type="Proteomes" id="UP000199577"/>
    </source>
</evidence>
<dbReference type="EMBL" id="FOLL01000009">
    <property type="protein sequence ID" value="SFC34689.1"/>
    <property type="molecule type" value="Genomic_DNA"/>
</dbReference>
<keyword evidence="2" id="KW-1185">Reference proteome</keyword>
<gene>
    <name evidence="1" type="ORF">SAMN05421747_10924</name>
</gene>
<evidence type="ECO:0000313" key="1">
    <source>
        <dbReference type="EMBL" id="SFC34689.1"/>
    </source>
</evidence>
<name>A0A1I1IE71_9SPHI</name>
<dbReference type="STRING" id="623281.SAMN05421747_10924"/>
<dbReference type="Proteomes" id="UP000199577">
    <property type="component" value="Unassembled WGS sequence"/>
</dbReference>
<organism evidence="1 2">
    <name type="scientific">Parapedobacter composti</name>
    <dbReference type="NCBI Taxonomy" id="623281"/>
    <lineage>
        <taxon>Bacteria</taxon>
        <taxon>Pseudomonadati</taxon>
        <taxon>Bacteroidota</taxon>
        <taxon>Sphingobacteriia</taxon>
        <taxon>Sphingobacteriales</taxon>
        <taxon>Sphingobacteriaceae</taxon>
        <taxon>Parapedobacter</taxon>
    </lineage>
</organism>
<accession>A0A1I1IE71</accession>
<protein>
    <submittedName>
        <fullName evidence="1">Uncharacterized protein</fullName>
    </submittedName>
</protein>